<proteinExistence type="predicted"/>
<reference evidence="1" key="1">
    <citation type="submission" date="2014-05" db="EMBL/GenBank/DDBJ databases">
        <authorList>
            <person name="Chronopoulou M."/>
        </authorList>
    </citation>
    <scope>NUCLEOTIDE SEQUENCE</scope>
    <source>
        <tissue evidence="1">Whole organism</tissue>
    </source>
</reference>
<protein>
    <submittedName>
        <fullName evidence="1">Uncharacterized protein</fullName>
    </submittedName>
</protein>
<sequence>MSMKNKMYFLFFCRSRLKPHIFLLTLSRASHLVIRSIEDSGTSSHNLHELSSGKPIFFRCFCMEI</sequence>
<accession>A0A0K2V1D0</accession>
<dbReference type="EMBL" id="HACA01026956">
    <property type="protein sequence ID" value="CDW44317.1"/>
    <property type="molecule type" value="Transcribed_RNA"/>
</dbReference>
<organism evidence="1">
    <name type="scientific">Lepeophtheirus salmonis</name>
    <name type="common">Salmon louse</name>
    <name type="synonym">Caligus salmonis</name>
    <dbReference type="NCBI Taxonomy" id="72036"/>
    <lineage>
        <taxon>Eukaryota</taxon>
        <taxon>Metazoa</taxon>
        <taxon>Ecdysozoa</taxon>
        <taxon>Arthropoda</taxon>
        <taxon>Crustacea</taxon>
        <taxon>Multicrustacea</taxon>
        <taxon>Hexanauplia</taxon>
        <taxon>Copepoda</taxon>
        <taxon>Siphonostomatoida</taxon>
        <taxon>Caligidae</taxon>
        <taxon>Lepeophtheirus</taxon>
    </lineage>
</organism>
<name>A0A0K2V1D0_LEPSM</name>
<evidence type="ECO:0000313" key="1">
    <source>
        <dbReference type="EMBL" id="CDW44318.1"/>
    </source>
</evidence>
<dbReference type="EMBL" id="HACA01026957">
    <property type="protein sequence ID" value="CDW44318.1"/>
    <property type="molecule type" value="Transcribed_RNA"/>
</dbReference>
<dbReference type="AlphaFoldDB" id="A0A0K2V1D0"/>